<sequence>MQTTNVKKISRPRYKRWILGFFCFVMLIGYCIPEKLRIPVQKASDKDWNHQSFWHYPWGKSGVHKGIDIFAPKGRNVVASTGGLVIWKGTMGIGGKAVIVIGPKWHCHYYAHLQDYHTHWGHGYLRVRLSGLWVHLGMQQGSLLICIILYLR</sequence>
<evidence type="ECO:0000256" key="1">
    <source>
        <dbReference type="SAM" id="Phobius"/>
    </source>
</evidence>
<dbReference type="EC" id="3.4.-.-" evidence="3"/>
<keyword evidence="3" id="KW-0378">Hydrolase</keyword>
<dbReference type="SUPFAM" id="SSF51261">
    <property type="entry name" value="Duplicated hybrid motif"/>
    <property type="match status" value="1"/>
</dbReference>
<accession>A0AAE3UI06</accession>
<feature type="transmembrane region" description="Helical" evidence="1">
    <location>
        <begin position="14"/>
        <end position="32"/>
    </location>
</feature>
<reference evidence="3" key="1">
    <citation type="submission" date="2023-05" db="EMBL/GenBank/DDBJ databases">
        <authorList>
            <person name="Zhang X."/>
        </authorList>
    </citation>
    <scope>NUCLEOTIDE SEQUENCE</scope>
    <source>
        <strain evidence="3">BD1B2-1</strain>
    </source>
</reference>
<dbReference type="Gene3D" id="2.70.70.10">
    <property type="entry name" value="Glucose Permease (Domain IIA)"/>
    <property type="match status" value="1"/>
</dbReference>
<dbReference type="RefSeq" id="WP_314516534.1">
    <property type="nucleotide sequence ID" value="NZ_JASJOU010000013.1"/>
</dbReference>
<dbReference type="CDD" id="cd12797">
    <property type="entry name" value="M23_peptidase"/>
    <property type="match status" value="1"/>
</dbReference>
<dbReference type="InterPro" id="IPR011055">
    <property type="entry name" value="Dup_hybrid_motif"/>
</dbReference>
<keyword evidence="1" id="KW-0812">Transmembrane</keyword>
<comment type="caution">
    <text evidence="3">The sequence shown here is derived from an EMBL/GenBank/DDBJ whole genome shotgun (WGS) entry which is preliminary data.</text>
</comment>
<proteinExistence type="predicted"/>
<evidence type="ECO:0000313" key="4">
    <source>
        <dbReference type="Proteomes" id="UP001232063"/>
    </source>
</evidence>
<gene>
    <name evidence="3" type="ORF">QNI22_29605</name>
</gene>
<dbReference type="InterPro" id="IPR016047">
    <property type="entry name" value="M23ase_b-sheet_dom"/>
</dbReference>
<name>A0AAE3UI06_9BACT</name>
<dbReference type="Pfam" id="PF01551">
    <property type="entry name" value="Peptidase_M23"/>
    <property type="match status" value="1"/>
</dbReference>
<feature type="transmembrane region" description="Helical" evidence="1">
    <location>
        <begin position="132"/>
        <end position="151"/>
    </location>
</feature>
<dbReference type="AlphaFoldDB" id="A0AAE3UI06"/>
<feature type="domain" description="M23ase beta-sheet core" evidence="2">
    <location>
        <begin position="63"/>
        <end position="117"/>
    </location>
</feature>
<protein>
    <submittedName>
        <fullName evidence="3">M23 family metallopeptidase</fullName>
        <ecNumber evidence="3">3.4.-.-</ecNumber>
    </submittedName>
</protein>
<keyword evidence="1" id="KW-1133">Transmembrane helix</keyword>
<dbReference type="GO" id="GO:0016787">
    <property type="term" value="F:hydrolase activity"/>
    <property type="evidence" value="ECO:0007669"/>
    <property type="project" value="UniProtKB-KW"/>
</dbReference>
<evidence type="ECO:0000259" key="2">
    <source>
        <dbReference type="Pfam" id="PF01551"/>
    </source>
</evidence>
<keyword evidence="4" id="KW-1185">Reference proteome</keyword>
<organism evidence="3 4">
    <name type="scientific">Xanthocytophaga agilis</name>
    <dbReference type="NCBI Taxonomy" id="3048010"/>
    <lineage>
        <taxon>Bacteria</taxon>
        <taxon>Pseudomonadati</taxon>
        <taxon>Bacteroidota</taxon>
        <taxon>Cytophagia</taxon>
        <taxon>Cytophagales</taxon>
        <taxon>Rhodocytophagaceae</taxon>
        <taxon>Xanthocytophaga</taxon>
    </lineage>
</organism>
<dbReference type="EMBL" id="JASJOU010000013">
    <property type="protein sequence ID" value="MDJ1504856.1"/>
    <property type="molecule type" value="Genomic_DNA"/>
</dbReference>
<dbReference type="Proteomes" id="UP001232063">
    <property type="component" value="Unassembled WGS sequence"/>
</dbReference>
<evidence type="ECO:0000313" key="3">
    <source>
        <dbReference type="EMBL" id="MDJ1504856.1"/>
    </source>
</evidence>
<keyword evidence="1" id="KW-0472">Membrane</keyword>